<evidence type="ECO:0000313" key="6">
    <source>
        <dbReference type="Proteomes" id="UP000274391"/>
    </source>
</evidence>
<evidence type="ECO:0000256" key="3">
    <source>
        <dbReference type="ARBA" id="ARBA00022691"/>
    </source>
</evidence>
<evidence type="ECO:0000259" key="4">
    <source>
        <dbReference type="Pfam" id="PF01555"/>
    </source>
</evidence>
<dbReference type="InterPro" id="IPR002295">
    <property type="entry name" value="N4/N6-MTase_EcoPI_Mod-like"/>
</dbReference>
<evidence type="ECO:0000256" key="2">
    <source>
        <dbReference type="ARBA" id="ARBA00022679"/>
    </source>
</evidence>
<dbReference type="PRINTS" id="PR00506">
    <property type="entry name" value="D21N6MTFRASE"/>
</dbReference>
<keyword evidence="1" id="KW-0489">Methyltransferase</keyword>
<name>A0A3P3VY85_9MICO</name>
<keyword evidence="6" id="KW-1185">Reference proteome</keyword>
<protein>
    <recommendedName>
        <fullName evidence="4">DNA methylase N-4/N-6 domain-containing protein</fullName>
    </recommendedName>
</protein>
<proteinExistence type="predicted"/>
<dbReference type="InterPro" id="IPR029063">
    <property type="entry name" value="SAM-dependent_MTases_sf"/>
</dbReference>
<dbReference type="AlphaFoldDB" id="A0A3P3VY85"/>
<dbReference type="GO" id="GO:0008170">
    <property type="term" value="F:N-methyltransferase activity"/>
    <property type="evidence" value="ECO:0007669"/>
    <property type="project" value="InterPro"/>
</dbReference>
<dbReference type="Gene3D" id="3.40.50.150">
    <property type="entry name" value="Vaccinia Virus protein VP39"/>
    <property type="match status" value="1"/>
</dbReference>
<dbReference type="SUPFAM" id="SSF53335">
    <property type="entry name" value="S-adenosyl-L-methionine-dependent methyltransferases"/>
    <property type="match status" value="1"/>
</dbReference>
<dbReference type="OrthoDB" id="9773060at2"/>
<dbReference type="InterPro" id="IPR002941">
    <property type="entry name" value="DNA_methylase_N4/N6"/>
</dbReference>
<sequence>MTTSLLRQLPDLIDEGRTIADEARLASVHLEGHDTAKQLITADNLATLLRLKPGRARLVYLDPPFDSRANYRNRIQTRSATGELLVLDQFAYQDFWDDGTAEYLRMLIPRLIVATELLADDGAICVHLDWHASHLVRLVLDELLGRDNFVNELVWSYRSGGASRTASVPRKHDNLLLYRRSPAFRIQPLFERQYLDKPFIGTKQDAEGRHYVDTILRDVLEGSINLVEPGDDPASASVQAVSVRPVLNVSAERTGYATQKPEGLLELLLRWTTRPGDLVIDPFSGSGTTAVVAERLGRNWIAIDASERATVVARTRLNALGARYQHTSMARVSDGKLHVEADAGQGTVRLVSFEPPADLAARLSGDLSTAITGDALGALAGWSAALGSHTITHWRSATGSLKIEAQFDEPFPPDTIITVEGFDLAGRATEAQRFPI</sequence>
<reference evidence="5 6" key="1">
    <citation type="submission" date="2018-11" db="EMBL/GenBank/DDBJ databases">
        <title>YIM 102482-1 draft genome.</title>
        <authorList>
            <person name="Li G."/>
            <person name="Jiang Y."/>
        </authorList>
    </citation>
    <scope>NUCLEOTIDE SEQUENCE [LARGE SCALE GENOMIC DNA]</scope>
    <source>
        <strain evidence="5 6">YIM 102482-1</strain>
    </source>
</reference>
<dbReference type="EMBL" id="RQVS01000004">
    <property type="protein sequence ID" value="RRJ87454.1"/>
    <property type="molecule type" value="Genomic_DNA"/>
</dbReference>
<evidence type="ECO:0000313" key="5">
    <source>
        <dbReference type="EMBL" id="RRJ87454.1"/>
    </source>
</evidence>
<feature type="domain" description="DNA methylase N-4/N-6" evidence="4">
    <location>
        <begin position="57"/>
        <end position="309"/>
    </location>
</feature>
<dbReference type="RefSeq" id="WP_124970262.1">
    <property type="nucleotide sequence ID" value="NZ_RQVS01000004.1"/>
</dbReference>
<keyword evidence="2" id="KW-0808">Transferase</keyword>
<dbReference type="GO" id="GO:0003677">
    <property type="term" value="F:DNA binding"/>
    <property type="evidence" value="ECO:0007669"/>
    <property type="project" value="InterPro"/>
</dbReference>
<accession>A0A3P3VY85</accession>
<organism evidence="5 6">
    <name type="scientific">Gulosibacter macacae</name>
    <dbReference type="NCBI Taxonomy" id="2488791"/>
    <lineage>
        <taxon>Bacteria</taxon>
        <taxon>Bacillati</taxon>
        <taxon>Actinomycetota</taxon>
        <taxon>Actinomycetes</taxon>
        <taxon>Micrococcales</taxon>
        <taxon>Microbacteriaceae</taxon>
        <taxon>Gulosibacter</taxon>
    </lineage>
</organism>
<evidence type="ECO:0000256" key="1">
    <source>
        <dbReference type="ARBA" id="ARBA00022603"/>
    </source>
</evidence>
<dbReference type="GO" id="GO:0032259">
    <property type="term" value="P:methylation"/>
    <property type="evidence" value="ECO:0007669"/>
    <property type="project" value="UniProtKB-KW"/>
</dbReference>
<comment type="caution">
    <text evidence="5">The sequence shown here is derived from an EMBL/GenBank/DDBJ whole genome shotgun (WGS) entry which is preliminary data.</text>
</comment>
<keyword evidence="3" id="KW-0949">S-adenosyl-L-methionine</keyword>
<gene>
    <name evidence="5" type="ORF">EG850_03895</name>
</gene>
<dbReference type="Pfam" id="PF01555">
    <property type="entry name" value="N6_N4_Mtase"/>
    <property type="match status" value="1"/>
</dbReference>
<dbReference type="Proteomes" id="UP000274391">
    <property type="component" value="Unassembled WGS sequence"/>
</dbReference>